<feature type="region of interest" description="Disordered" evidence="5">
    <location>
        <begin position="342"/>
        <end position="571"/>
    </location>
</feature>
<feature type="compositionally biased region" description="Polar residues" evidence="5">
    <location>
        <begin position="616"/>
        <end position="638"/>
    </location>
</feature>
<dbReference type="GO" id="GO:0004197">
    <property type="term" value="F:cysteine-type endopeptidase activity"/>
    <property type="evidence" value="ECO:0007669"/>
    <property type="project" value="InterPro"/>
</dbReference>
<feature type="domain" description="Caspase family p10" evidence="7">
    <location>
        <begin position="1"/>
        <end position="51"/>
    </location>
</feature>
<dbReference type="InterPro" id="IPR045055">
    <property type="entry name" value="DNA2/NAM7-like"/>
</dbReference>
<dbReference type="SUPFAM" id="SSF52540">
    <property type="entry name" value="P-loop containing nucleoside triphosphate hydrolases"/>
    <property type="match status" value="1"/>
</dbReference>
<reference evidence="8 9" key="1">
    <citation type="journal article" date="2022" name="Nat. Ecol. Evol.">
        <title>A masculinizing supergene underlies an exaggerated male reproductive morph in a spider.</title>
        <authorList>
            <person name="Hendrickx F."/>
            <person name="De Corte Z."/>
            <person name="Sonet G."/>
            <person name="Van Belleghem S.M."/>
            <person name="Kostlbacher S."/>
            <person name="Vangestel C."/>
        </authorList>
    </citation>
    <scope>NUCLEOTIDE SEQUENCE [LARGE SCALE GENOMIC DNA]</scope>
    <source>
        <strain evidence="8">W744_W776</strain>
    </source>
</reference>
<dbReference type="SUPFAM" id="SSF49879">
    <property type="entry name" value="SMAD/FHA domain"/>
    <property type="match status" value="1"/>
</dbReference>
<gene>
    <name evidence="8" type="ORF">JTE90_028568</name>
</gene>
<feature type="region of interest" description="Disordered" evidence="5">
    <location>
        <begin position="609"/>
        <end position="639"/>
    </location>
</feature>
<evidence type="ECO:0000256" key="1">
    <source>
        <dbReference type="ARBA" id="ARBA00022741"/>
    </source>
</evidence>
<dbReference type="Proteomes" id="UP000827092">
    <property type="component" value="Unassembled WGS sequence"/>
</dbReference>
<feature type="compositionally biased region" description="Polar residues" evidence="5">
    <location>
        <begin position="306"/>
        <end position="320"/>
    </location>
</feature>
<dbReference type="PANTHER" id="PTHR10887">
    <property type="entry name" value="DNA2/NAM7 HELICASE FAMILY"/>
    <property type="match status" value="1"/>
</dbReference>
<dbReference type="PANTHER" id="PTHR10887:SF495">
    <property type="entry name" value="HELICASE SENATAXIN ISOFORM X1-RELATED"/>
    <property type="match status" value="1"/>
</dbReference>
<evidence type="ECO:0000313" key="9">
    <source>
        <dbReference type="Proteomes" id="UP000827092"/>
    </source>
</evidence>
<evidence type="ECO:0000256" key="2">
    <source>
        <dbReference type="ARBA" id="ARBA00022801"/>
    </source>
</evidence>
<evidence type="ECO:0000259" key="7">
    <source>
        <dbReference type="PROSITE" id="PS50207"/>
    </source>
</evidence>
<dbReference type="GO" id="GO:0006508">
    <property type="term" value="P:proteolysis"/>
    <property type="evidence" value="ECO:0007669"/>
    <property type="project" value="InterPro"/>
</dbReference>
<keyword evidence="1" id="KW-0547">Nucleotide-binding</keyword>
<dbReference type="InterPro" id="IPR000253">
    <property type="entry name" value="FHA_dom"/>
</dbReference>
<dbReference type="CDD" id="cd00060">
    <property type="entry name" value="FHA"/>
    <property type="match status" value="1"/>
</dbReference>
<dbReference type="InterPro" id="IPR047187">
    <property type="entry name" value="SF1_C_Upf1"/>
</dbReference>
<dbReference type="FunFam" id="3.40.50.300:FF:000326">
    <property type="entry name" value="P-loop containing nucleoside triphosphate hydrolase"/>
    <property type="match status" value="1"/>
</dbReference>
<dbReference type="InterPro" id="IPR041679">
    <property type="entry name" value="DNA2/NAM7-like_C"/>
</dbReference>
<keyword evidence="2" id="KW-0378">Hydrolase</keyword>
<dbReference type="GO" id="GO:0006369">
    <property type="term" value="P:termination of RNA polymerase II transcription"/>
    <property type="evidence" value="ECO:0007669"/>
    <property type="project" value="TreeGrafter"/>
</dbReference>
<evidence type="ECO:0000259" key="6">
    <source>
        <dbReference type="PROSITE" id="PS50006"/>
    </source>
</evidence>
<name>A0AAV6VWF6_9ARAC</name>
<dbReference type="InterPro" id="IPR002138">
    <property type="entry name" value="Pept_C14_p10"/>
</dbReference>
<evidence type="ECO:0000256" key="3">
    <source>
        <dbReference type="ARBA" id="ARBA00022806"/>
    </source>
</evidence>
<dbReference type="GO" id="GO:0004386">
    <property type="term" value="F:helicase activity"/>
    <property type="evidence" value="ECO:0007669"/>
    <property type="project" value="UniProtKB-KW"/>
</dbReference>
<dbReference type="Pfam" id="PF13087">
    <property type="entry name" value="AAA_12"/>
    <property type="match status" value="1"/>
</dbReference>
<feature type="compositionally biased region" description="Basic and acidic residues" evidence="5">
    <location>
        <begin position="481"/>
        <end position="493"/>
    </location>
</feature>
<feature type="compositionally biased region" description="Low complexity" evidence="5">
    <location>
        <begin position="495"/>
        <end position="507"/>
    </location>
</feature>
<dbReference type="PROSITE" id="PS50207">
    <property type="entry name" value="CASPASE_P10"/>
    <property type="match status" value="1"/>
</dbReference>
<proteinExistence type="predicted"/>
<dbReference type="Pfam" id="PF13086">
    <property type="entry name" value="AAA_11"/>
    <property type="match status" value="1"/>
</dbReference>
<sequence>MNDFLKRYCHVSPSHAYLVKKRGGWFVKELDSTYGTYVNSVRIGSRLQKLQLGDQIGFGAKGCGEGFICALDFKRLEKKAPEVVDLVEDDFCDVQPPVATVIGRENIHNIPSTSEVHQLRKCCVPLIRCDSEAFKISSKVRLTVGKRLSEVECSDEGPSHKLFKNNFGKKSKLFLDPYKMLKECAIPLVRCDSPSFSLPRGVQLSTMPKEISTDASHCDIPSDLSKNEKRPKKPKVTEPKTKKVVPKKLKKLKKKIFQKKTKEKTPKKDVTVVGVTGLVNRRKLDYSSDSSNSDRLDSPKKKVVQRKNSSPFDSTESTQGVPIKEPSGTSTKFKLLKTQIHSSDIYQVPETENNLKKSKKSLGNENIKSRFESRTNDSSSRLDHEDYSNSSVESMDYAITPNNKKNKDLDSFEAKKNEISEAPAAKKPPAQHSSSSGGLNNYLKLLNETKSDSVEGKSSPKKVRKTIEVEPLPLRSPSKKFNREETLTKRKLEGSTSKSETSNTKNSHASGFNKFPSDAIKKSPFTIPKVSKSHQQKKESKNLFNSPKNIETSKSNNSSSNLDKTYASTSKSRQNAKSFFDSLWSKNETKDFKKRPKNKDRFLVKEDNGNYDYDYRNSSNGNKTLKNNNRSSVLNKTDPSILKKMSKTDLDLSERTKKNCSDKSKTSVNNIEKVSVDPSLLQASHFSSEVVKTTGSEVLGQEIYLKNDHLKIQEENTNLSNIPVIVSNRIVEACQASSVVNSNLTVLSPPCNLVVAAESLTNHEDMDCSDLSDASSYCIETKDTNEILMSTNSSIPVISEEDTPLLENIPDCSDASSSSSFFPKPAAINDSTDALESLISSIKKSKVIVKDQEDAKEPSKNSFSNSSCADALESLISSIKKSKVIVADQEEPKEPSKNSSSIYSSCIASKLSELVRRTKYAAHAPLVDSAKPCSSLAEISDIVPLISEPSTSKRLTDLNIATSPKYTVSTKTSDPTTPPQVLELNRVSHHAVAKLQNLETFIADPRLKSAKACTEQSLNPITSDYLKLHGSKSTDSPVLTPCTYNISSNNRFTELGTLSPILDKLPSSNERLHPIQANGIPGVLQNQQTLVQKSKINPSINLSDSVAKSCNEQLSRVQNRVSSTDSIDKPYSVKVSFLWMVKTVVNWNLKWLEEQAIYTKPPPQISKGAAKLPLSFNTYDDYVSAFIPMVMLEIWKKMFEEYKMICEEKLLSNEFHFIITSFDDKKDLEMCEYNCEALIDKSAFEPCEGNLIIMHVKDIKDKDYHMLCYIHMHKTEQLCDDNLNPEWNKVCDTSAKNATLYKFSVYAKLRPIPMTPAVNSIMEGNGLCSIKNKLILGDAFQKLKVSPLCSSVLYPQTDVFSVKHDTGNECTQEAAVDSLSCELRKPLTTPKILCLRGPPGTGKTYIIVSLLQKVIHADHNKVKILMTAPTDVAVDELGCRLIKKKINFIRFGPPRFINERIKPFTLEERAKKLKRDCIRKTEQRKEQLDKLLTDIAVMKVTDSNCEKKLRPLIKDKLALEKKIFLETSVDTSQRDFQQEVLKNADVILTTLSGCADPLMSIFKHDSPLAFTSCIIDHASQCTEMDVLPALAFGASKLVLVGDRFQLSPIVTSKWTNQYEYNRSMFERFHYFSSKYQSMTPSLTLQTQYRMHSEICHFPSKQFYNNGLRTAPEVDVKYASFPLHPYIVYDVSERHEPKLTSSSEYCANFVLNICNQLVLIEELTNSIGIIVPFREDRSLFSKKLSKQKTLLKNIEVNTVDGFQGKEKDMILMFCVSSSVISRPSFLNDSKRLNVALTRARKCLIICIGSSSFKQTEIGKNLVRDATDRGYATSMDLQSITLTFLPTMLKNKA</sequence>
<dbReference type="InterPro" id="IPR008984">
    <property type="entry name" value="SMAD_FHA_dom_sf"/>
</dbReference>
<dbReference type="CDD" id="cd18808">
    <property type="entry name" value="SF1_C_Upf1"/>
    <property type="match status" value="1"/>
</dbReference>
<evidence type="ECO:0000313" key="8">
    <source>
        <dbReference type="EMBL" id="KAG8200391.1"/>
    </source>
</evidence>
<dbReference type="EMBL" id="JAFNEN010000016">
    <property type="protein sequence ID" value="KAG8200391.1"/>
    <property type="molecule type" value="Genomic_DNA"/>
</dbReference>
<accession>A0AAV6VWF6</accession>
<dbReference type="GO" id="GO:0001147">
    <property type="term" value="F:transcription termination site sequence-specific DNA binding"/>
    <property type="evidence" value="ECO:0007669"/>
    <property type="project" value="TreeGrafter"/>
</dbReference>
<evidence type="ECO:0008006" key="10">
    <source>
        <dbReference type="Google" id="ProtNLM"/>
    </source>
</evidence>
<comment type="caution">
    <text evidence="8">The sequence shown here is derived from an EMBL/GenBank/DDBJ whole genome shotgun (WGS) entry which is preliminary data.</text>
</comment>
<feature type="compositionally biased region" description="Basic and acidic residues" evidence="5">
    <location>
        <begin position="367"/>
        <end position="387"/>
    </location>
</feature>
<feature type="compositionally biased region" description="Polar residues" evidence="5">
    <location>
        <begin position="542"/>
        <end position="552"/>
    </location>
</feature>
<keyword evidence="9" id="KW-1185">Reference proteome</keyword>
<dbReference type="GO" id="GO:0016604">
    <property type="term" value="C:nuclear body"/>
    <property type="evidence" value="ECO:0007669"/>
    <property type="project" value="TreeGrafter"/>
</dbReference>
<dbReference type="PROSITE" id="PS50006">
    <property type="entry name" value="FHA_DOMAIN"/>
    <property type="match status" value="1"/>
</dbReference>
<protein>
    <recommendedName>
        <fullName evidence="10">FHA domain-containing protein</fullName>
    </recommendedName>
</protein>
<feature type="region of interest" description="Disordered" evidence="5">
    <location>
        <begin position="284"/>
        <end position="330"/>
    </location>
</feature>
<feature type="region of interest" description="Disordered" evidence="5">
    <location>
        <begin position="646"/>
        <end position="665"/>
    </location>
</feature>
<organism evidence="8 9">
    <name type="scientific">Oedothorax gibbosus</name>
    <dbReference type="NCBI Taxonomy" id="931172"/>
    <lineage>
        <taxon>Eukaryota</taxon>
        <taxon>Metazoa</taxon>
        <taxon>Ecdysozoa</taxon>
        <taxon>Arthropoda</taxon>
        <taxon>Chelicerata</taxon>
        <taxon>Arachnida</taxon>
        <taxon>Araneae</taxon>
        <taxon>Araneomorphae</taxon>
        <taxon>Entelegynae</taxon>
        <taxon>Araneoidea</taxon>
        <taxon>Linyphiidae</taxon>
        <taxon>Erigoninae</taxon>
        <taxon>Oedothorax</taxon>
    </lineage>
</organism>
<dbReference type="InterPro" id="IPR041677">
    <property type="entry name" value="DNA2/NAM7_AAA_11"/>
</dbReference>
<feature type="compositionally biased region" description="Basic and acidic residues" evidence="5">
    <location>
        <begin position="284"/>
        <end position="300"/>
    </location>
</feature>
<keyword evidence="4" id="KW-0067">ATP-binding</keyword>
<dbReference type="InterPro" id="IPR027417">
    <property type="entry name" value="P-loop_NTPase"/>
</dbReference>
<dbReference type="GO" id="GO:0005524">
    <property type="term" value="F:ATP binding"/>
    <property type="evidence" value="ECO:0007669"/>
    <property type="project" value="UniProtKB-KW"/>
</dbReference>
<evidence type="ECO:0000256" key="5">
    <source>
        <dbReference type="SAM" id="MobiDB-lite"/>
    </source>
</evidence>
<feature type="region of interest" description="Disordered" evidence="5">
    <location>
        <begin position="212"/>
        <end position="248"/>
    </location>
</feature>
<dbReference type="Gene3D" id="2.60.200.20">
    <property type="match status" value="1"/>
</dbReference>
<feature type="domain" description="FHA" evidence="6">
    <location>
        <begin position="11"/>
        <end position="43"/>
    </location>
</feature>
<feature type="compositionally biased region" description="Basic and acidic residues" evidence="5">
    <location>
        <begin position="405"/>
        <end position="419"/>
    </location>
</feature>
<feature type="compositionally biased region" description="Polar residues" evidence="5">
    <location>
        <begin position="562"/>
        <end position="571"/>
    </location>
</feature>
<evidence type="ECO:0000256" key="4">
    <source>
        <dbReference type="ARBA" id="ARBA00022840"/>
    </source>
</evidence>
<dbReference type="Gene3D" id="3.40.50.300">
    <property type="entry name" value="P-loop containing nucleotide triphosphate hydrolases"/>
    <property type="match status" value="2"/>
</dbReference>
<dbReference type="GO" id="GO:0005694">
    <property type="term" value="C:chromosome"/>
    <property type="evidence" value="ECO:0007669"/>
    <property type="project" value="UniProtKB-ARBA"/>
</dbReference>
<dbReference type="Pfam" id="PF00498">
    <property type="entry name" value="FHA"/>
    <property type="match status" value="1"/>
</dbReference>
<keyword evidence="3" id="KW-0347">Helicase</keyword>